<proteinExistence type="predicted"/>
<accession>A0A5D2CTM7</accession>
<keyword evidence="2" id="KW-1185">Reference proteome</keyword>
<name>A0A5D2CTM7_GOSDA</name>
<evidence type="ECO:0000313" key="2">
    <source>
        <dbReference type="Proteomes" id="UP000323506"/>
    </source>
</evidence>
<organism evidence="1 2">
    <name type="scientific">Gossypium darwinii</name>
    <name type="common">Darwin's cotton</name>
    <name type="synonym">Gossypium barbadense var. darwinii</name>
    <dbReference type="NCBI Taxonomy" id="34276"/>
    <lineage>
        <taxon>Eukaryota</taxon>
        <taxon>Viridiplantae</taxon>
        <taxon>Streptophyta</taxon>
        <taxon>Embryophyta</taxon>
        <taxon>Tracheophyta</taxon>
        <taxon>Spermatophyta</taxon>
        <taxon>Magnoliopsida</taxon>
        <taxon>eudicotyledons</taxon>
        <taxon>Gunneridae</taxon>
        <taxon>Pentapetalae</taxon>
        <taxon>rosids</taxon>
        <taxon>malvids</taxon>
        <taxon>Malvales</taxon>
        <taxon>Malvaceae</taxon>
        <taxon>Malvoideae</taxon>
        <taxon>Gossypium</taxon>
    </lineage>
</organism>
<gene>
    <name evidence="1" type="ORF">ES288_D05G448700v1</name>
</gene>
<dbReference type="Proteomes" id="UP000323506">
    <property type="component" value="Chromosome D05"/>
</dbReference>
<sequence length="41" mass="4901">MKLKHLCCVFIISCLVVCQKVFPMIHVELQKIQLFKFELHL</sequence>
<dbReference type="EMBL" id="CM017705">
    <property type="protein sequence ID" value="TYG72048.1"/>
    <property type="molecule type" value="Genomic_DNA"/>
</dbReference>
<dbReference type="AlphaFoldDB" id="A0A5D2CTM7"/>
<reference evidence="1 2" key="1">
    <citation type="submission" date="2019-06" db="EMBL/GenBank/DDBJ databases">
        <title>WGS assembly of Gossypium darwinii.</title>
        <authorList>
            <person name="Chen Z.J."/>
            <person name="Sreedasyam A."/>
            <person name="Ando A."/>
            <person name="Song Q."/>
            <person name="De L."/>
            <person name="Hulse-Kemp A."/>
            <person name="Ding M."/>
            <person name="Ye W."/>
            <person name="Kirkbride R."/>
            <person name="Jenkins J."/>
            <person name="Plott C."/>
            <person name="Lovell J."/>
            <person name="Lin Y.-M."/>
            <person name="Vaughn R."/>
            <person name="Liu B."/>
            <person name="Li W."/>
            <person name="Simpson S."/>
            <person name="Scheffler B."/>
            <person name="Saski C."/>
            <person name="Grover C."/>
            <person name="Hu G."/>
            <person name="Conover J."/>
            <person name="Carlson J."/>
            <person name="Shu S."/>
            <person name="Boston L."/>
            <person name="Williams M."/>
            <person name="Peterson D."/>
            <person name="Mcgee K."/>
            <person name="Jones D."/>
            <person name="Wendel J."/>
            <person name="Stelly D."/>
            <person name="Grimwood J."/>
            <person name="Schmutz J."/>
        </authorList>
    </citation>
    <scope>NUCLEOTIDE SEQUENCE [LARGE SCALE GENOMIC DNA]</scope>
    <source>
        <strain evidence="1">1808015.09</strain>
    </source>
</reference>
<evidence type="ECO:0000313" key="1">
    <source>
        <dbReference type="EMBL" id="TYG72048.1"/>
    </source>
</evidence>
<protein>
    <submittedName>
        <fullName evidence="1">Uncharacterized protein</fullName>
    </submittedName>
</protein>